<evidence type="ECO:0000313" key="2">
    <source>
        <dbReference type="Proteomes" id="UP001497535"/>
    </source>
</evidence>
<sequence length="213" mass="24556">MRVWGVCTRAGSSVLVSYCVNVLTLLTYTSLLELDEFNLNIFTSKNFQLNITYGNKENFDNNWNHICIASNGDNSNNYLSLYLNGNLIKNLIFSWKWPELINNECIVFIGENGNEENNNFIGQISKAELYSELFNSKQINYLLNNCLNNNYFSIEPSIAWTDFSSVIVYNSAIIVIHPGICLNNYCKFGENNCFNENKNCNLNFYLKDIYSIR</sequence>
<comment type="caution">
    <text evidence="1">The sequence shown here is derived from an EMBL/GenBank/DDBJ whole genome shotgun (WGS) entry which is preliminary data.</text>
</comment>
<protein>
    <submittedName>
        <fullName evidence="1">Uncharacterized protein</fullName>
    </submittedName>
</protein>
<evidence type="ECO:0000313" key="1">
    <source>
        <dbReference type="EMBL" id="CAK5080748.1"/>
    </source>
</evidence>
<keyword evidence="2" id="KW-1185">Reference proteome</keyword>
<reference evidence="1" key="1">
    <citation type="submission" date="2023-11" db="EMBL/GenBank/DDBJ databases">
        <authorList>
            <person name="Poullet M."/>
        </authorList>
    </citation>
    <scope>NUCLEOTIDE SEQUENCE</scope>
    <source>
        <strain evidence="1">E1834</strain>
    </source>
</reference>
<organism evidence="1 2">
    <name type="scientific">Meloidogyne enterolobii</name>
    <name type="common">Root-knot nematode worm</name>
    <name type="synonym">Meloidogyne mayaguensis</name>
    <dbReference type="NCBI Taxonomy" id="390850"/>
    <lineage>
        <taxon>Eukaryota</taxon>
        <taxon>Metazoa</taxon>
        <taxon>Ecdysozoa</taxon>
        <taxon>Nematoda</taxon>
        <taxon>Chromadorea</taxon>
        <taxon>Rhabditida</taxon>
        <taxon>Tylenchina</taxon>
        <taxon>Tylenchomorpha</taxon>
        <taxon>Tylenchoidea</taxon>
        <taxon>Meloidogynidae</taxon>
        <taxon>Meloidogyninae</taxon>
        <taxon>Meloidogyne</taxon>
    </lineage>
</organism>
<dbReference type="Proteomes" id="UP001497535">
    <property type="component" value="Unassembled WGS sequence"/>
</dbReference>
<proteinExistence type="predicted"/>
<gene>
    <name evidence="1" type="ORF">MENTE1834_LOCUS27938</name>
</gene>
<accession>A0ACB0ZP50</accession>
<dbReference type="EMBL" id="CAVMJV010000042">
    <property type="protein sequence ID" value="CAK5080748.1"/>
    <property type="molecule type" value="Genomic_DNA"/>
</dbReference>
<name>A0ACB0ZP50_MELEN</name>